<feature type="region of interest" description="Disordered" evidence="9">
    <location>
        <begin position="81"/>
        <end position="105"/>
    </location>
</feature>
<evidence type="ECO:0000256" key="9">
    <source>
        <dbReference type="SAM" id="MobiDB-lite"/>
    </source>
</evidence>
<dbReference type="Gene3D" id="3.40.50.10810">
    <property type="entry name" value="Tandem AAA-ATPase domain"/>
    <property type="match status" value="1"/>
</dbReference>
<evidence type="ECO:0000256" key="2">
    <source>
        <dbReference type="ARBA" id="ARBA00022741"/>
    </source>
</evidence>
<proteinExistence type="predicted"/>
<dbReference type="GO" id="GO:0004386">
    <property type="term" value="F:helicase activity"/>
    <property type="evidence" value="ECO:0007669"/>
    <property type="project" value="UniProtKB-KW"/>
</dbReference>
<feature type="domain" description="Helicase ATP-binding" evidence="10">
    <location>
        <begin position="131"/>
        <end position="297"/>
    </location>
</feature>
<dbReference type="Gene3D" id="3.40.50.300">
    <property type="entry name" value="P-loop containing nucleotide triphosphate hydrolases"/>
    <property type="match status" value="1"/>
</dbReference>
<keyword evidence="6" id="KW-0156">Chromatin regulator</keyword>
<dbReference type="AlphaFoldDB" id="A0A084WNI4"/>
<feature type="compositionally biased region" description="Polar residues" evidence="9">
    <location>
        <begin position="94"/>
        <end position="104"/>
    </location>
</feature>
<dbReference type="STRING" id="74873.A0A084WNI4"/>
<evidence type="ECO:0000256" key="8">
    <source>
        <dbReference type="ARBA" id="ARBA00023242"/>
    </source>
</evidence>
<dbReference type="PROSITE" id="PS51194">
    <property type="entry name" value="HELICASE_CTER"/>
    <property type="match status" value="1"/>
</dbReference>
<evidence type="ECO:0000256" key="4">
    <source>
        <dbReference type="ARBA" id="ARBA00022806"/>
    </source>
</evidence>
<gene>
    <name evidence="12" type="ORF">ZHAS_00019965</name>
</gene>
<feature type="region of interest" description="Disordered" evidence="9">
    <location>
        <begin position="1"/>
        <end position="54"/>
    </location>
</feature>
<reference evidence="13" key="2">
    <citation type="submission" date="2020-05" db="UniProtKB">
        <authorList>
            <consortium name="EnsemblMetazoa"/>
        </authorList>
    </citation>
    <scope>IDENTIFICATION</scope>
</reference>
<keyword evidence="2" id="KW-0547">Nucleotide-binding</keyword>
<dbReference type="SMART" id="SM00487">
    <property type="entry name" value="DEXDc"/>
    <property type="match status" value="1"/>
</dbReference>
<evidence type="ECO:0000256" key="3">
    <source>
        <dbReference type="ARBA" id="ARBA00022801"/>
    </source>
</evidence>
<dbReference type="Pfam" id="PF00176">
    <property type="entry name" value="SNF2-rel_dom"/>
    <property type="match status" value="1"/>
</dbReference>
<reference evidence="12 14" key="1">
    <citation type="journal article" date="2014" name="BMC Genomics">
        <title>Genome sequence of Anopheles sinensis provides insight into genetics basis of mosquito competence for malaria parasites.</title>
        <authorList>
            <person name="Zhou D."/>
            <person name="Zhang D."/>
            <person name="Ding G."/>
            <person name="Shi L."/>
            <person name="Hou Q."/>
            <person name="Ye Y."/>
            <person name="Xu Y."/>
            <person name="Zhou H."/>
            <person name="Xiong C."/>
            <person name="Li S."/>
            <person name="Yu J."/>
            <person name="Hong S."/>
            <person name="Yu X."/>
            <person name="Zou P."/>
            <person name="Chen C."/>
            <person name="Chang X."/>
            <person name="Wang W."/>
            <person name="Lv Y."/>
            <person name="Sun Y."/>
            <person name="Ma L."/>
            <person name="Shen B."/>
            <person name="Zhu C."/>
        </authorList>
    </citation>
    <scope>NUCLEOTIDE SEQUENCE [LARGE SCALE GENOMIC DNA]</scope>
</reference>
<dbReference type="SUPFAM" id="SSF52540">
    <property type="entry name" value="P-loop containing nucleoside triphosphate hydrolases"/>
    <property type="match status" value="2"/>
</dbReference>
<evidence type="ECO:0000256" key="1">
    <source>
        <dbReference type="ARBA" id="ARBA00004123"/>
    </source>
</evidence>
<dbReference type="PANTHER" id="PTHR10799">
    <property type="entry name" value="SNF2/RAD54 HELICASE FAMILY"/>
    <property type="match status" value="1"/>
</dbReference>
<dbReference type="Pfam" id="PF00271">
    <property type="entry name" value="Helicase_C"/>
    <property type="match status" value="1"/>
</dbReference>
<keyword evidence="3" id="KW-0378">Hydrolase</keyword>
<dbReference type="EnsemblMetazoa" id="ASIC019965-RA">
    <property type="protein sequence ID" value="ASIC019965-PA"/>
    <property type="gene ID" value="ASIC019965"/>
</dbReference>
<dbReference type="InterPro" id="IPR038718">
    <property type="entry name" value="SNF2-like_sf"/>
</dbReference>
<dbReference type="InterPro" id="IPR001650">
    <property type="entry name" value="Helicase_C-like"/>
</dbReference>
<dbReference type="InterPro" id="IPR049730">
    <property type="entry name" value="SNF2/RAD54-like_C"/>
</dbReference>
<feature type="compositionally biased region" description="Basic and acidic residues" evidence="9">
    <location>
        <begin position="1"/>
        <end position="11"/>
    </location>
</feature>
<dbReference type="GO" id="GO:0003677">
    <property type="term" value="F:DNA binding"/>
    <property type="evidence" value="ECO:0007669"/>
    <property type="project" value="UniProtKB-KW"/>
</dbReference>
<keyword evidence="8" id="KW-0539">Nucleus</keyword>
<dbReference type="GO" id="GO:0006325">
    <property type="term" value="P:chromatin organization"/>
    <property type="evidence" value="ECO:0007669"/>
    <property type="project" value="UniProtKB-KW"/>
</dbReference>
<evidence type="ECO:0000313" key="14">
    <source>
        <dbReference type="Proteomes" id="UP000030765"/>
    </source>
</evidence>
<dbReference type="VEuPathDB" id="VectorBase:ASIC019965"/>
<dbReference type="OMA" id="WFKVEDC"/>
<evidence type="ECO:0000256" key="5">
    <source>
        <dbReference type="ARBA" id="ARBA00022840"/>
    </source>
</evidence>
<evidence type="ECO:0000259" key="11">
    <source>
        <dbReference type="PROSITE" id="PS51194"/>
    </source>
</evidence>
<comment type="subcellular location">
    <subcellularLocation>
        <location evidence="1">Nucleus</location>
    </subcellularLocation>
</comment>
<dbReference type="GO" id="GO:0016787">
    <property type="term" value="F:hydrolase activity"/>
    <property type="evidence" value="ECO:0007669"/>
    <property type="project" value="UniProtKB-KW"/>
</dbReference>
<accession>A0A084WNI4</accession>
<organism evidence="12">
    <name type="scientific">Anopheles sinensis</name>
    <name type="common">Mosquito</name>
    <dbReference type="NCBI Taxonomy" id="74873"/>
    <lineage>
        <taxon>Eukaryota</taxon>
        <taxon>Metazoa</taxon>
        <taxon>Ecdysozoa</taxon>
        <taxon>Arthropoda</taxon>
        <taxon>Hexapoda</taxon>
        <taxon>Insecta</taxon>
        <taxon>Pterygota</taxon>
        <taxon>Neoptera</taxon>
        <taxon>Endopterygota</taxon>
        <taxon>Diptera</taxon>
        <taxon>Nematocera</taxon>
        <taxon>Culicoidea</taxon>
        <taxon>Culicidae</taxon>
        <taxon>Anophelinae</taxon>
        <taxon>Anopheles</taxon>
    </lineage>
</organism>
<keyword evidence="7" id="KW-0238">DNA-binding</keyword>
<dbReference type="GO" id="GO:0005634">
    <property type="term" value="C:nucleus"/>
    <property type="evidence" value="ECO:0007669"/>
    <property type="project" value="UniProtKB-SubCell"/>
</dbReference>
<dbReference type="EMBL" id="KE525353">
    <property type="protein sequence ID" value="KFB51778.1"/>
    <property type="molecule type" value="Genomic_DNA"/>
</dbReference>
<keyword evidence="4" id="KW-0347">Helicase</keyword>
<evidence type="ECO:0000313" key="13">
    <source>
        <dbReference type="EnsemblMetazoa" id="ASIC019965-PA"/>
    </source>
</evidence>
<keyword evidence="14" id="KW-1185">Reference proteome</keyword>
<dbReference type="InterPro" id="IPR027417">
    <property type="entry name" value="P-loop_NTPase"/>
</dbReference>
<evidence type="ECO:0000256" key="6">
    <source>
        <dbReference type="ARBA" id="ARBA00022853"/>
    </source>
</evidence>
<evidence type="ECO:0000259" key="10">
    <source>
        <dbReference type="PROSITE" id="PS51192"/>
    </source>
</evidence>
<feature type="compositionally biased region" description="Basic and acidic residues" evidence="9">
    <location>
        <begin position="41"/>
        <end position="54"/>
    </location>
</feature>
<dbReference type="Proteomes" id="UP000030765">
    <property type="component" value="Unassembled WGS sequence"/>
</dbReference>
<dbReference type="CDD" id="cd18793">
    <property type="entry name" value="SF2_C_SNF"/>
    <property type="match status" value="1"/>
</dbReference>
<dbReference type="OrthoDB" id="448448at2759"/>
<dbReference type="InterPro" id="IPR000330">
    <property type="entry name" value="SNF2_N"/>
</dbReference>
<dbReference type="VEuPathDB" id="VectorBase:ASIS018214"/>
<dbReference type="PROSITE" id="PS51192">
    <property type="entry name" value="HELICASE_ATP_BIND_1"/>
    <property type="match status" value="1"/>
</dbReference>
<dbReference type="EMBL" id="ATLV01024612">
    <property type="status" value="NOT_ANNOTATED_CDS"/>
    <property type="molecule type" value="Genomic_DNA"/>
</dbReference>
<dbReference type="SMART" id="SM00490">
    <property type="entry name" value="HELICc"/>
    <property type="match status" value="1"/>
</dbReference>
<dbReference type="InterPro" id="IPR014001">
    <property type="entry name" value="Helicase_ATP-bd"/>
</dbReference>
<feature type="domain" description="Helicase C-terminal" evidence="11">
    <location>
        <begin position="429"/>
        <end position="590"/>
    </location>
</feature>
<name>A0A084WNI4_ANOSI</name>
<evidence type="ECO:0000313" key="12">
    <source>
        <dbReference type="EMBL" id="KFB51778.1"/>
    </source>
</evidence>
<keyword evidence="5" id="KW-0067">ATP-binding</keyword>
<dbReference type="FunFam" id="3.40.50.10810:FF:000005">
    <property type="entry name" value="Photoperiod-independent early flowering 1"/>
    <property type="match status" value="1"/>
</dbReference>
<dbReference type="GO" id="GO:0005524">
    <property type="term" value="F:ATP binding"/>
    <property type="evidence" value="ECO:0007669"/>
    <property type="project" value="UniProtKB-KW"/>
</dbReference>
<protein>
    <submittedName>
        <fullName evidence="12">AGAP010699-PA-like protein</fullName>
    </submittedName>
</protein>
<sequence length="662" mass="76054">MESNMVKHDQDMQENVPLLENALENAPAPSSSPPPEDEEGSMERKEFQEDLQRNRAKQLEFLEKKLSGFAGFVRKLKTRKPGPLKKAGVKPLKSSENIRSNSPDDTVFDRTPSYITGTMRGYQIDGLNWMISLYQNGLNGILADEMGLGKTIQSISMIGYLMNVRELKGPFLVIVPLTTIDNWMKEFARFLPSAKVLRAHATGDLKKEIFKKLSAVRRSWNVAVTSYEFLVRHKYYFKSLNFHYAIIDEGHRGKNEHTLFPRALRLCNIQGMIMLTGTPIHNNLHELWALLNLLMPLFFDSADNFDSWFKVEDCIDPQHEQTRRLQNLLKPLMLRRIKSEACPDIPPKVRITLFVPPTEEICVWSKKIQERDVQVVKSNGFLGQYRMDMDFPYLRQVTLHPYLIPGAEPTEHGNDVTEQIVEYSTKMIVLDKLLKRLKERGSKVLIFTQFVIMLNILQDYLDYRGHEYCVIQGSTPIEQRQKEMDSFNHPDSDKFVFVLSTRAGGLGINLVAADTVIFYDMDYNPQMDFQAEDRAHRIGQLKKVHIFRLFVRGTIEESLDAISQRKKQLDESVIKRSLTKKLKMGAMEYQQKNLWSVGTIDPSAVEDKLDAVFREMDTGSGLQEDCAIVVPGIPHDNNNLVVSLKRKSDDELKIPGKRKRAI</sequence>
<evidence type="ECO:0000256" key="7">
    <source>
        <dbReference type="ARBA" id="ARBA00023125"/>
    </source>
</evidence>